<feature type="non-terminal residue" evidence="1">
    <location>
        <position position="1"/>
    </location>
</feature>
<dbReference type="EMBL" id="BARU01045987">
    <property type="protein sequence ID" value="GAH98384.1"/>
    <property type="molecule type" value="Genomic_DNA"/>
</dbReference>
<dbReference type="EMBL" id="BARU01045984">
    <property type="protein sequence ID" value="GAH98356.1"/>
    <property type="molecule type" value="Genomic_DNA"/>
</dbReference>
<protein>
    <submittedName>
        <fullName evidence="1">Uncharacterized protein</fullName>
    </submittedName>
</protein>
<evidence type="ECO:0000313" key="1">
    <source>
        <dbReference type="EMBL" id="GAH98356.1"/>
    </source>
</evidence>
<accession>X1JUC6</accession>
<dbReference type="AlphaFoldDB" id="X1JUC6"/>
<evidence type="ECO:0000313" key="2">
    <source>
        <dbReference type="EMBL" id="GAH98384.1"/>
    </source>
</evidence>
<dbReference type="Gene3D" id="1.10.510.10">
    <property type="entry name" value="Transferase(Phosphotransferase) domain 1"/>
    <property type="match status" value="1"/>
</dbReference>
<organism evidence="1">
    <name type="scientific">marine sediment metagenome</name>
    <dbReference type="NCBI Taxonomy" id="412755"/>
    <lineage>
        <taxon>unclassified sequences</taxon>
        <taxon>metagenomes</taxon>
        <taxon>ecological metagenomes</taxon>
    </lineage>
</organism>
<gene>
    <name evidence="1" type="ORF">S03H2_69555</name>
    <name evidence="2" type="ORF">S03H2_69558</name>
</gene>
<name>X1JUC6_9ZZZZ</name>
<comment type="caution">
    <text evidence="1">The sequence shown here is derived from an EMBL/GenBank/DDBJ whole genome shotgun (WGS) entry which is preliminary data.</text>
</comment>
<sequence>FEDKAVDIHLLKQALEAKHFKNWKTLFREVLEGYSKSKSHKTVLERLKSVEKRGRYKKKH</sequence>
<proteinExistence type="predicted"/>
<reference evidence="1" key="1">
    <citation type="journal article" date="2014" name="Front. Microbiol.">
        <title>High frequency of phylogenetically diverse reductive dehalogenase-homologous genes in deep subseafloor sedimentary metagenomes.</title>
        <authorList>
            <person name="Kawai M."/>
            <person name="Futagami T."/>
            <person name="Toyoda A."/>
            <person name="Takaki Y."/>
            <person name="Nishi S."/>
            <person name="Hori S."/>
            <person name="Arai W."/>
            <person name="Tsubouchi T."/>
            <person name="Morono Y."/>
            <person name="Uchiyama I."/>
            <person name="Ito T."/>
            <person name="Fujiyama A."/>
            <person name="Inagaki F."/>
            <person name="Takami H."/>
        </authorList>
    </citation>
    <scope>NUCLEOTIDE SEQUENCE</scope>
    <source>
        <strain evidence="1">Expedition CK06-06</strain>
    </source>
</reference>